<dbReference type="SUPFAM" id="SSF51306">
    <property type="entry name" value="LexA/Signal peptidase"/>
    <property type="match status" value="1"/>
</dbReference>
<dbReference type="NCBIfam" id="TIGR02227">
    <property type="entry name" value="sigpep_I_bact"/>
    <property type="match status" value="1"/>
</dbReference>
<keyword evidence="3" id="KW-0645">Protease</keyword>
<dbReference type="Proteomes" id="UP000268059">
    <property type="component" value="Chromosome"/>
</dbReference>
<dbReference type="AlphaFoldDB" id="A0A3G9JIR5"/>
<name>A0A3G9JIR5_9FIRM</name>
<dbReference type="Gene3D" id="2.10.109.10">
    <property type="entry name" value="Umud Fragment, subunit A"/>
    <property type="match status" value="1"/>
</dbReference>
<dbReference type="PRINTS" id="PR00727">
    <property type="entry name" value="LEADERPTASE"/>
</dbReference>
<dbReference type="GO" id="GO:0006465">
    <property type="term" value="P:signal peptide processing"/>
    <property type="evidence" value="ECO:0007669"/>
    <property type="project" value="InterPro"/>
</dbReference>
<dbReference type="GO" id="GO:0004252">
    <property type="term" value="F:serine-type endopeptidase activity"/>
    <property type="evidence" value="ECO:0007669"/>
    <property type="project" value="InterPro"/>
</dbReference>
<accession>A0A3G9JIR5</accession>
<comment type="subcellular location">
    <subcellularLocation>
        <location evidence="1">Cell membrane</location>
        <topology evidence="1">Single-pass type II membrane protein</topology>
    </subcellularLocation>
    <subcellularLocation>
        <location evidence="3">Membrane</location>
        <topology evidence="3">Single-pass type II membrane protein</topology>
    </subcellularLocation>
</comment>
<dbReference type="RefSeq" id="WP_125118737.1">
    <property type="nucleotide sequence ID" value="NZ_AP019309.1"/>
</dbReference>
<reference evidence="5 6" key="1">
    <citation type="submission" date="2018-11" db="EMBL/GenBank/DDBJ databases">
        <title>Novel Erysipelotrichaceae bacterium isolated from small intestine of a swine.</title>
        <authorList>
            <person name="Kim J.S."/>
            <person name="Choe H."/>
            <person name="Lee Y.R."/>
            <person name="Kim K.M."/>
            <person name="Park D.S."/>
        </authorList>
    </citation>
    <scope>NUCLEOTIDE SEQUENCE [LARGE SCALE GENOMIC DNA]</scope>
    <source>
        <strain evidence="5 6">SG0102</strain>
    </source>
</reference>
<dbReference type="InterPro" id="IPR000223">
    <property type="entry name" value="Pept_S26A_signal_pept_1"/>
</dbReference>
<organism evidence="5 6">
    <name type="scientific">Intestinibaculum porci</name>
    <dbReference type="NCBI Taxonomy" id="2487118"/>
    <lineage>
        <taxon>Bacteria</taxon>
        <taxon>Bacillati</taxon>
        <taxon>Bacillota</taxon>
        <taxon>Erysipelotrichia</taxon>
        <taxon>Erysipelotrichales</taxon>
        <taxon>Erysipelotrichaceae</taxon>
        <taxon>Intestinibaculum</taxon>
    </lineage>
</organism>
<dbReference type="EMBL" id="AP019309">
    <property type="protein sequence ID" value="BBH25821.1"/>
    <property type="molecule type" value="Genomic_DNA"/>
</dbReference>
<evidence type="ECO:0000313" key="6">
    <source>
        <dbReference type="Proteomes" id="UP000268059"/>
    </source>
</evidence>
<dbReference type="EC" id="3.4.21.89" evidence="3"/>
<comment type="similarity">
    <text evidence="2 3">Belongs to the peptidase S26 family.</text>
</comment>
<dbReference type="InterPro" id="IPR019533">
    <property type="entry name" value="Peptidase_S26"/>
</dbReference>
<sequence length="173" mass="19855">MEANNEVKKKKKKSKKKSKKSLRRWLWPIEKLLVFIVILAAVFTFEFSAHLTEGGSMYPYLQDTTLVLYYRHGKIVRNLVVAYKSDNKIRVGRVIGVPGDKVSVEAGKCYINDVEQESFYRIRGSVKEHIIGADQYFILNDYRIDTNDSRTFGDINASAIEGTYFCSFHTGVI</sequence>
<feature type="domain" description="Peptidase S26" evidence="4">
    <location>
        <begin position="31"/>
        <end position="165"/>
    </location>
</feature>
<evidence type="ECO:0000256" key="3">
    <source>
        <dbReference type="RuleBase" id="RU362042"/>
    </source>
</evidence>
<dbReference type="OrthoDB" id="9802919at2"/>
<dbReference type="InterPro" id="IPR036286">
    <property type="entry name" value="LexA/Signal_pep-like_sf"/>
</dbReference>
<evidence type="ECO:0000256" key="2">
    <source>
        <dbReference type="ARBA" id="ARBA00009370"/>
    </source>
</evidence>
<dbReference type="InParanoid" id="A0A3G9JIR5"/>
<keyword evidence="3" id="KW-0378">Hydrolase</keyword>
<dbReference type="CDD" id="cd06462">
    <property type="entry name" value="Peptidase_S24_S26"/>
    <property type="match status" value="1"/>
</dbReference>
<protein>
    <recommendedName>
        <fullName evidence="3">Signal peptidase I</fullName>
        <ecNumber evidence="3">3.4.21.89</ecNumber>
    </recommendedName>
</protein>
<gene>
    <name evidence="5" type="ORF">SG0102_07550</name>
</gene>
<evidence type="ECO:0000313" key="5">
    <source>
        <dbReference type="EMBL" id="BBH25821.1"/>
    </source>
</evidence>
<dbReference type="KEGG" id="ebm:SG0102_07550"/>
<proteinExistence type="inferred from homology"/>
<dbReference type="PANTHER" id="PTHR43390">
    <property type="entry name" value="SIGNAL PEPTIDASE I"/>
    <property type="match status" value="1"/>
</dbReference>
<evidence type="ECO:0000259" key="4">
    <source>
        <dbReference type="Pfam" id="PF10502"/>
    </source>
</evidence>
<dbReference type="GO" id="GO:0009003">
    <property type="term" value="F:signal peptidase activity"/>
    <property type="evidence" value="ECO:0007669"/>
    <property type="project" value="UniProtKB-EC"/>
</dbReference>
<keyword evidence="6" id="KW-1185">Reference proteome</keyword>
<comment type="catalytic activity">
    <reaction evidence="3">
        <text>Cleavage of hydrophobic, N-terminal signal or leader sequences from secreted and periplasmic proteins.</text>
        <dbReference type="EC" id="3.4.21.89"/>
    </reaction>
</comment>
<dbReference type="Pfam" id="PF10502">
    <property type="entry name" value="Peptidase_S26"/>
    <property type="match status" value="1"/>
</dbReference>
<dbReference type="GO" id="GO:0005886">
    <property type="term" value="C:plasma membrane"/>
    <property type="evidence" value="ECO:0007669"/>
    <property type="project" value="UniProtKB-SubCell"/>
</dbReference>
<dbReference type="PANTHER" id="PTHR43390:SF1">
    <property type="entry name" value="CHLOROPLAST PROCESSING PEPTIDASE"/>
    <property type="match status" value="1"/>
</dbReference>
<evidence type="ECO:0000256" key="1">
    <source>
        <dbReference type="ARBA" id="ARBA00004401"/>
    </source>
</evidence>